<proteinExistence type="predicted"/>
<accession>A0ABP1DTQ6</accession>
<keyword evidence="1" id="KW-0812">Transmembrane</keyword>
<name>A0ABP1DTQ6_9APHY</name>
<keyword evidence="3" id="KW-1185">Reference proteome</keyword>
<keyword evidence="1" id="KW-0472">Membrane</keyword>
<evidence type="ECO:0000313" key="3">
    <source>
        <dbReference type="Proteomes" id="UP001497453"/>
    </source>
</evidence>
<keyword evidence="1" id="KW-1133">Transmembrane helix</keyword>
<gene>
    <name evidence="2" type="ORF">GFSPODELE1_LOCUS8228</name>
</gene>
<dbReference type="Proteomes" id="UP001497453">
    <property type="component" value="Chromosome 6"/>
</dbReference>
<reference evidence="3" key="1">
    <citation type="submission" date="2024-04" db="EMBL/GenBank/DDBJ databases">
        <authorList>
            <person name="Shaw F."/>
            <person name="Minotto A."/>
        </authorList>
    </citation>
    <scope>NUCLEOTIDE SEQUENCE [LARGE SCALE GENOMIC DNA]</scope>
</reference>
<sequence>MYHGYKNENGGVHVSLVLPQHFLFDQRVLRVRCYASVRAFPFVLEISSQGYYFALLLRPETDMQSYTITFILATLLMIMTLASASPLPSVADLSDVSKRQFDIFQWLQDLDRLRRIHIGVQGTSAVTGLVDEQVVSASRRSTTEPVALAPVATFTLSSA</sequence>
<organism evidence="2 3">
    <name type="scientific">Somion occarium</name>
    <dbReference type="NCBI Taxonomy" id="3059160"/>
    <lineage>
        <taxon>Eukaryota</taxon>
        <taxon>Fungi</taxon>
        <taxon>Dikarya</taxon>
        <taxon>Basidiomycota</taxon>
        <taxon>Agaricomycotina</taxon>
        <taxon>Agaricomycetes</taxon>
        <taxon>Polyporales</taxon>
        <taxon>Cerrenaceae</taxon>
        <taxon>Somion</taxon>
    </lineage>
</organism>
<evidence type="ECO:0000256" key="1">
    <source>
        <dbReference type="SAM" id="Phobius"/>
    </source>
</evidence>
<feature type="transmembrane region" description="Helical" evidence="1">
    <location>
        <begin position="65"/>
        <end position="84"/>
    </location>
</feature>
<evidence type="ECO:0000313" key="2">
    <source>
        <dbReference type="EMBL" id="CAL1711197.1"/>
    </source>
</evidence>
<dbReference type="EMBL" id="OZ037949">
    <property type="protein sequence ID" value="CAL1711197.1"/>
    <property type="molecule type" value="Genomic_DNA"/>
</dbReference>
<protein>
    <submittedName>
        <fullName evidence="2">Uncharacterized protein</fullName>
    </submittedName>
</protein>